<gene>
    <name evidence="7" type="ORF">PAXRUDRAFT_828860</name>
</gene>
<evidence type="ECO:0000256" key="4">
    <source>
        <dbReference type="ARBA" id="ARBA00023062"/>
    </source>
</evidence>
<dbReference type="InterPro" id="IPR002872">
    <property type="entry name" value="Proline_DH_dom"/>
</dbReference>
<reference evidence="8" key="2">
    <citation type="submission" date="2015-01" db="EMBL/GenBank/DDBJ databases">
        <title>Evolutionary Origins and Diversification of the Mycorrhizal Mutualists.</title>
        <authorList>
            <consortium name="DOE Joint Genome Institute"/>
            <consortium name="Mycorrhizal Genomics Consortium"/>
            <person name="Kohler A."/>
            <person name="Kuo A."/>
            <person name="Nagy L.G."/>
            <person name="Floudas D."/>
            <person name="Copeland A."/>
            <person name="Barry K.W."/>
            <person name="Cichocki N."/>
            <person name="Veneault-Fourrey C."/>
            <person name="LaButti K."/>
            <person name="Lindquist E.A."/>
            <person name="Lipzen A."/>
            <person name="Lundell T."/>
            <person name="Morin E."/>
            <person name="Murat C."/>
            <person name="Riley R."/>
            <person name="Ohm R."/>
            <person name="Sun H."/>
            <person name="Tunlid A."/>
            <person name="Henrissat B."/>
            <person name="Grigoriev I.V."/>
            <person name="Hibbett D.S."/>
            <person name="Martin F."/>
        </authorList>
    </citation>
    <scope>NUCLEOTIDE SEQUENCE [LARGE SCALE GENOMIC DNA]</scope>
    <source>
        <strain evidence="8">Ve08.2h10</strain>
    </source>
</reference>
<comment type="catalytic activity">
    <reaction evidence="5">
        <text>L-proline + a quinone = (S)-1-pyrroline-5-carboxylate + a quinol + H(+)</text>
        <dbReference type="Rhea" id="RHEA:23784"/>
        <dbReference type="ChEBI" id="CHEBI:15378"/>
        <dbReference type="ChEBI" id="CHEBI:17388"/>
        <dbReference type="ChEBI" id="CHEBI:24646"/>
        <dbReference type="ChEBI" id="CHEBI:60039"/>
        <dbReference type="ChEBI" id="CHEBI:132124"/>
        <dbReference type="EC" id="1.5.5.2"/>
    </reaction>
</comment>
<keyword evidence="5" id="KW-0274">FAD</keyword>
<dbReference type="InParanoid" id="A0A0D0E0S9"/>
<sequence length="608" mass="66732">MSLHVPVRRGHVYWRPRYISGSTRTPCRLFSTSPSSPRPRSRCPIRTTLFLTSTLSLGALTIGLYTDAKTCPSPPFKLANSGSETGTSSSLLTLLRTYFVYGLISVPALVDHAQDMLDVLLKVPLLGGVAETIVRRTFFQHFVGGETLHDAYPLFAELRDENKGVLLVYSVEVDENEATGAEHHGQTNGKASGKPVHKRIVDEIIKSIEVAAGFEDGLNNGAEGVVGRPTCVAVKLTALLPNVQALYNFSLHLTQTRPALSPPVLFPGTPASSDLAVLDTRNLKGLPLTADDVTDLRDLYDDLNKICTRAKERRVKVVLDAEYSWYQPAIDAFGHALMEKYNKLPEELSWLTRWILRTNPAEGMPVQPLVYVTYQAYLRRTAGHLARSLTLARENGYALGVKLVRGAYHPYELAAHTSASLSSADAHTHGPISISPDPYPPVHPSKPETDACYNECAAMLVRAVADDLASPTSPSRAPRVGVLFGTHNWLSCELVLEELVKNDLVREDSGERKGTLIVPPEVAERITFSQLYGMSDSLSNYLAGRTKSSAPCVIKYMPYGALREVMPYLSRRAIENKSVLGDGGAIRERKEAAREIWMRVFGGVGLKI</sequence>
<dbReference type="GO" id="GO:0004657">
    <property type="term" value="F:proline dehydrogenase activity"/>
    <property type="evidence" value="ECO:0007669"/>
    <property type="project" value="UniProtKB-EC"/>
</dbReference>
<dbReference type="InterPro" id="IPR015659">
    <property type="entry name" value="Proline_oxidase"/>
</dbReference>
<comment type="cofactor">
    <cofactor evidence="5">
        <name>FAD</name>
        <dbReference type="ChEBI" id="CHEBI:57692"/>
    </cofactor>
</comment>
<dbReference type="PANTHER" id="PTHR13914">
    <property type="entry name" value="PROLINE OXIDASE"/>
    <property type="match status" value="1"/>
</dbReference>
<proteinExistence type="inferred from homology"/>
<feature type="domain" description="Proline dehydrogenase" evidence="6">
    <location>
        <begin position="441"/>
        <end position="579"/>
    </location>
</feature>
<evidence type="ECO:0000256" key="3">
    <source>
        <dbReference type="ARBA" id="ARBA00023002"/>
    </source>
</evidence>
<evidence type="ECO:0000259" key="6">
    <source>
        <dbReference type="Pfam" id="PF01619"/>
    </source>
</evidence>
<keyword evidence="5" id="KW-0285">Flavoprotein</keyword>
<dbReference type="HOGENOM" id="CLU_018202_1_1_1"/>
<dbReference type="EC" id="1.5.5.2" evidence="2 5"/>
<feature type="domain" description="Proline dehydrogenase" evidence="6">
    <location>
        <begin position="198"/>
        <end position="417"/>
    </location>
</feature>
<protein>
    <recommendedName>
        <fullName evidence="2 5">Proline dehydrogenase</fullName>
        <ecNumber evidence="2 5">1.5.5.2</ecNumber>
    </recommendedName>
</protein>
<comment type="function">
    <text evidence="5">Converts proline to delta-1-pyrroline-5-carboxylate.</text>
</comment>
<evidence type="ECO:0000256" key="5">
    <source>
        <dbReference type="RuleBase" id="RU364054"/>
    </source>
</evidence>
<dbReference type="AlphaFoldDB" id="A0A0D0E0S9"/>
<comment type="similarity">
    <text evidence="1 5">Belongs to the proline oxidase family.</text>
</comment>
<accession>A0A0D0E0S9</accession>
<dbReference type="GO" id="GO:0010133">
    <property type="term" value="P:L-proline catabolic process to L-glutamate"/>
    <property type="evidence" value="ECO:0007669"/>
    <property type="project" value="TreeGrafter"/>
</dbReference>
<evidence type="ECO:0000256" key="2">
    <source>
        <dbReference type="ARBA" id="ARBA00012695"/>
    </source>
</evidence>
<dbReference type="GO" id="GO:0071949">
    <property type="term" value="F:FAD binding"/>
    <property type="evidence" value="ECO:0007669"/>
    <property type="project" value="TreeGrafter"/>
</dbReference>
<dbReference type="EMBL" id="KN825176">
    <property type="protein sequence ID" value="KIK93539.1"/>
    <property type="molecule type" value="Genomic_DNA"/>
</dbReference>
<evidence type="ECO:0000313" key="8">
    <source>
        <dbReference type="Proteomes" id="UP000054538"/>
    </source>
</evidence>
<dbReference type="Pfam" id="PF01619">
    <property type="entry name" value="Pro_dh"/>
    <property type="match status" value="2"/>
</dbReference>
<evidence type="ECO:0000313" key="7">
    <source>
        <dbReference type="EMBL" id="KIK93539.1"/>
    </source>
</evidence>
<keyword evidence="3 5" id="KW-0560">Oxidoreductase</keyword>
<dbReference type="Proteomes" id="UP000054538">
    <property type="component" value="Unassembled WGS sequence"/>
</dbReference>
<dbReference type="STRING" id="930991.A0A0D0E0S9"/>
<dbReference type="GO" id="GO:0005739">
    <property type="term" value="C:mitochondrion"/>
    <property type="evidence" value="ECO:0007669"/>
    <property type="project" value="TreeGrafter"/>
</dbReference>
<keyword evidence="8" id="KW-1185">Reference proteome</keyword>
<dbReference type="PANTHER" id="PTHR13914:SF0">
    <property type="entry name" value="PROLINE DEHYDROGENASE 1, MITOCHONDRIAL"/>
    <property type="match status" value="1"/>
</dbReference>
<keyword evidence="4 5" id="KW-0642">Proline metabolism</keyword>
<dbReference type="OrthoDB" id="5464at2759"/>
<dbReference type="InterPro" id="IPR029041">
    <property type="entry name" value="FAD-linked_oxidoreductase-like"/>
</dbReference>
<dbReference type="FunCoup" id="A0A0D0E0S9">
    <property type="interactions" value="268"/>
</dbReference>
<reference evidence="7 8" key="1">
    <citation type="submission" date="2014-04" db="EMBL/GenBank/DDBJ databases">
        <authorList>
            <consortium name="DOE Joint Genome Institute"/>
            <person name="Kuo A."/>
            <person name="Kohler A."/>
            <person name="Jargeat P."/>
            <person name="Nagy L.G."/>
            <person name="Floudas D."/>
            <person name="Copeland A."/>
            <person name="Barry K.W."/>
            <person name="Cichocki N."/>
            <person name="Veneault-Fourrey C."/>
            <person name="LaButti K."/>
            <person name="Lindquist E.A."/>
            <person name="Lipzen A."/>
            <person name="Lundell T."/>
            <person name="Morin E."/>
            <person name="Murat C."/>
            <person name="Sun H."/>
            <person name="Tunlid A."/>
            <person name="Henrissat B."/>
            <person name="Grigoriev I.V."/>
            <person name="Hibbett D.S."/>
            <person name="Martin F."/>
            <person name="Nordberg H.P."/>
            <person name="Cantor M.N."/>
            <person name="Hua S.X."/>
        </authorList>
    </citation>
    <scope>NUCLEOTIDE SEQUENCE [LARGE SCALE GENOMIC DNA]</scope>
    <source>
        <strain evidence="7 8">Ve08.2h10</strain>
    </source>
</reference>
<evidence type="ECO:0000256" key="1">
    <source>
        <dbReference type="ARBA" id="ARBA00005869"/>
    </source>
</evidence>
<organism evidence="7 8">
    <name type="scientific">Paxillus rubicundulus Ve08.2h10</name>
    <dbReference type="NCBI Taxonomy" id="930991"/>
    <lineage>
        <taxon>Eukaryota</taxon>
        <taxon>Fungi</taxon>
        <taxon>Dikarya</taxon>
        <taxon>Basidiomycota</taxon>
        <taxon>Agaricomycotina</taxon>
        <taxon>Agaricomycetes</taxon>
        <taxon>Agaricomycetidae</taxon>
        <taxon>Boletales</taxon>
        <taxon>Paxilineae</taxon>
        <taxon>Paxillaceae</taxon>
        <taxon>Paxillus</taxon>
    </lineage>
</organism>
<name>A0A0D0E0S9_9AGAM</name>
<dbReference type="SUPFAM" id="SSF51730">
    <property type="entry name" value="FAD-linked oxidoreductase"/>
    <property type="match status" value="1"/>
</dbReference>
<dbReference type="Gene3D" id="3.20.20.220">
    <property type="match status" value="1"/>
</dbReference>